<dbReference type="AlphaFoldDB" id="A0A3A1U2J1"/>
<evidence type="ECO:0000256" key="4">
    <source>
        <dbReference type="ARBA" id="ARBA00023014"/>
    </source>
</evidence>
<dbReference type="Gene3D" id="2.102.10.10">
    <property type="entry name" value="Rieske [2Fe-2S] iron-sulphur domain"/>
    <property type="match status" value="1"/>
</dbReference>
<feature type="region of interest" description="Disordered" evidence="5">
    <location>
        <begin position="477"/>
        <end position="499"/>
    </location>
</feature>
<dbReference type="InterPro" id="IPR036188">
    <property type="entry name" value="FAD/NAD-bd_sf"/>
</dbReference>
<evidence type="ECO:0000256" key="1">
    <source>
        <dbReference type="ARBA" id="ARBA00022714"/>
    </source>
</evidence>
<keyword evidence="2" id="KW-0479">Metal-binding</keyword>
<dbReference type="Proteomes" id="UP000265742">
    <property type="component" value="Unassembled WGS sequence"/>
</dbReference>
<evidence type="ECO:0000256" key="2">
    <source>
        <dbReference type="ARBA" id="ARBA00022723"/>
    </source>
</evidence>
<dbReference type="PROSITE" id="PS00202">
    <property type="entry name" value="RUBREDOXIN"/>
    <property type="match status" value="1"/>
</dbReference>
<keyword evidence="3" id="KW-0408">Iron</keyword>
<name>A0A3A1U2J1_9MICO</name>
<gene>
    <name evidence="7" type="ORF">D1781_07275</name>
</gene>
<dbReference type="Gene3D" id="3.50.50.60">
    <property type="entry name" value="FAD/NAD(P)-binding domain"/>
    <property type="match status" value="1"/>
</dbReference>
<dbReference type="SUPFAM" id="SSF51905">
    <property type="entry name" value="FAD/NAD(P)-binding domain"/>
    <property type="match status" value="1"/>
</dbReference>
<protein>
    <submittedName>
        <fullName evidence="7">FAD-dependent oxidoreductase</fullName>
    </submittedName>
</protein>
<feature type="domain" description="Rieske" evidence="6">
    <location>
        <begin position="405"/>
        <end position="489"/>
    </location>
</feature>
<dbReference type="GO" id="GO:0046872">
    <property type="term" value="F:metal ion binding"/>
    <property type="evidence" value="ECO:0007669"/>
    <property type="project" value="UniProtKB-KW"/>
</dbReference>
<keyword evidence="4" id="KW-0411">Iron-sulfur</keyword>
<organism evidence="7 8">
    <name type="scientific">Amnibacterium setariae</name>
    <dbReference type="NCBI Taxonomy" id="2306585"/>
    <lineage>
        <taxon>Bacteria</taxon>
        <taxon>Bacillati</taxon>
        <taxon>Actinomycetota</taxon>
        <taxon>Actinomycetes</taxon>
        <taxon>Micrococcales</taxon>
        <taxon>Microbacteriaceae</taxon>
        <taxon>Amnibacterium</taxon>
    </lineage>
</organism>
<dbReference type="InterPro" id="IPR017941">
    <property type="entry name" value="Rieske_2Fe-2S"/>
</dbReference>
<evidence type="ECO:0000313" key="8">
    <source>
        <dbReference type="Proteomes" id="UP000265742"/>
    </source>
</evidence>
<keyword evidence="1" id="KW-0001">2Fe-2S</keyword>
<proteinExistence type="predicted"/>
<dbReference type="Gene3D" id="3.30.9.10">
    <property type="entry name" value="D-Amino Acid Oxidase, subunit A, domain 2"/>
    <property type="match status" value="1"/>
</dbReference>
<dbReference type="InterPro" id="IPR006076">
    <property type="entry name" value="FAD-dep_OxRdtase"/>
</dbReference>
<keyword evidence="8" id="KW-1185">Reference proteome</keyword>
<dbReference type="GO" id="GO:0004497">
    <property type="term" value="F:monooxygenase activity"/>
    <property type="evidence" value="ECO:0007669"/>
    <property type="project" value="UniProtKB-ARBA"/>
</dbReference>
<evidence type="ECO:0000259" key="6">
    <source>
        <dbReference type="PROSITE" id="PS51296"/>
    </source>
</evidence>
<evidence type="ECO:0000256" key="3">
    <source>
        <dbReference type="ARBA" id="ARBA00023004"/>
    </source>
</evidence>
<dbReference type="PROSITE" id="PS51296">
    <property type="entry name" value="RIESKE"/>
    <property type="match status" value="1"/>
</dbReference>
<dbReference type="GO" id="GO:0005737">
    <property type="term" value="C:cytoplasm"/>
    <property type="evidence" value="ECO:0007669"/>
    <property type="project" value="TreeGrafter"/>
</dbReference>
<evidence type="ECO:0000256" key="5">
    <source>
        <dbReference type="SAM" id="MobiDB-lite"/>
    </source>
</evidence>
<dbReference type="Pfam" id="PF01266">
    <property type="entry name" value="DAO"/>
    <property type="match status" value="1"/>
</dbReference>
<dbReference type="SUPFAM" id="SSF50022">
    <property type="entry name" value="ISP domain"/>
    <property type="match status" value="1"/>
</dbReference>
<accession>A0A3A1U2J1</accession>
<dbReference type="InterPro" id="IPR036922">
    <property type="entry name" value="Rieske_2Fe-2S_sf"/>
</dbReference>
<dbReference type="GO" id="GO:0016705">
    <property type="term" value="F:oxidoreductase activity, acting on paired donors, with incorporation or reduction of molecular oxygen"/>
    <property type="evidence" value="ECO:0007669"/>
    <property type="project" value="UniProtKB-ARBA"/>
</dbReference>
<dbReference type="PANTHER" id="PTHR13847:SF274">
    <property type="entry name" value="RIESKE 2FE-2S IRON-SULFUR PROTEIN YHFW-RELATED"/>
    <property type="match status" value="1"/>
</dbReference>
<sequence>MRRRLIRPGYGSGMPSDAVDDVVVGAGVVGLTTALLLARGGHRVVVVTAEPVGGGSSGRSAGVVSQLHGTAYRRLSTETARKNAAAYRAMNADGFALLAELLETTGTPHERRDAYLVASRPEGSARIDEEHLAAHRAGLRLDKLQHADALPFEHHGALRLPDQLLVDPTRLLSALAIAATAAGVRIVERERVVDVRVRPGGTSVVETGAGEYAGKHVVLATGTPILDRGLYALKTAAFRMLAVRGTAADAGLPIVTAIGPTGSTTIATAADGRVDGIGEAHPVGTGGSELRRADRLEAAVRGVVPGFTRSDAWSGQDYRPFNPIAFVGLLPRGGGAVSFASGFDGWGLTQGAAAGIRLAADLLGQERPAWATTIGRRVTRPKSQRIGLVADVRAASARVSSMRRLASADVGLLREGRGVVTRTDAGPVATSRTGDVVRSVSAVCTRAGGVVVWNDLETSWDCPVCGSRFDVDGSVLEGGARGPLRPVPTPGASGGASQR</sequence>
<comment type="caution">
    <text evidence="7">The sequence shown here is derived from an EMBL/GenBank/DDBJ whole genome shotgun (WGS) entry which is preliminary data.</text>
</comment>
<reference evidence="8" key="1">
    <citation type="submission" date="2018-09" db="EMBL/GenBank/DDBJ databases">
        <authorList>
            <person name="Kim I."/>
        </authorList>
    </citation>
    <scope>NUCLEOTIDE SEQUENCE [LARGE SCALE GENOMIC DNA]</scope>
    <source>
        <strain evidence="8">DD4a</strain>
    </source>
</reference>
<dbReference type="PANTHER" id="PTHR13847">
    <property type="entry name" value="SARCOSINE DEHYDROGENASE-RELATED"/>
    <property type="match status" value="1"/>
</dbReference>
<dbReference type="GO" id="GO:0051537">
    <property type="term" value="F:2 iron, 2 sulfur cluster binding"/>
    <property type="evidence" value="ECO:0007669"/>
    <property type="project" value="UniProtKB-KW"/>
</dbReference>
<dbReference type="EMBL" id="QXTG01000001">
    <property type="protein sequence ID" value="RIX31155.1"/>
    <property type="molecule type" value="Genomic_DNA"/>
</dbReference>
<evidence type="ECO:0000313" key="7">
    <source>
        <dbReference type="EMBL" id="RIX31155.1"/>
    </source>
</evidence>
<dbReference type="InterPro" id="IPR018527">
    <property type="entry name" value="Rubredoxin_Fe_BS"/>
</dbReference>